<evidence type="ECO:0000256" key="3">
    <source>
        <dbReference type="ARBA" id="ARBA00023125"/>
    </source>
</evidence>
<dbReference type="InterPro" id="IPR036388">
    <property type="entry name" value="WH-like_DNA-bd_sf"/>
</dbReference>
<dbReference type="PANTHER" id="PTHR30579">
    <property type="entry name" value="TRANSCRIPTIONAL REGULATOR"/>
    <property type="match status" value="1"/>
</dbReference>
<dbReference type="InterPro" id="IPR050176">
    <property type="entry name" value="LTTR"/>
</dbReference>
<evidence type="ECO:0000313" key="7">
    <source>
        <dbReference type="EMBL" id="MYL82606.1"/>
    </source>
</evidence>
<feature type="domain" description="HTH lysR-type" evidence="6">
    <location>
        <begin position="6"/>
        <end position="63"/>
    </location>
</feature>
<organism evidence="7 8">
    <name type="scientific">Solidesulfovibrio aerotolerans</name>
    <dbReference type="NCBI Taxonomy" id="295255"/>
    <lineage>
        <taxon>Bacteria</taxon>
        <taxon>Pseudomonadati</taxon>
        <taxon>Thermodesulfobacteriota</taxon>
        <taxon>Desulfovibrionia</taxon>
        <taxon>Desulfovibrionales</taxon>
        <taxon>Desulfovibrionaceae</taxon>
        <taxon>Solidesulfovibrio</taxon>
    </lineage>
</organism>
<sequence>MDKSPFDLQALRTLVAVADTGGFTKAAAVLHKTQAAVSVCVAMLEDGVGCRLFERSRQGCQPTPAGAVLLGHAREILQRVAAAAAAMQSARPTGRVRLGIPDDVVMGLSLQFVRRLAEDNPAVLVDLRCELSAGLETALWAGELDLAVVVREPGSQQGEFLFRDPLLWCVPPGHSPEWVRPLPVALFAAGCRTRPMVLAALDSAGINYTEVCRASHVAGLTAMAAARGAIVALARQALPRDWRFLAPGEAGLPWLPDYEAALLLPPQPTPLASLVAGLLTVAARETVGSGQPTAAVSREAGNRAATALSTTSAPG</sequence>
<dbReference type="PANTHER" id="PTHR30579:SF7">
    <property type="entry name" value="HTH-TYPE TRANSCRIPTIONAL REGULATOR LRHA-RELATED"/>
    <property type="match status" value="1"/>
</dbReference>
<evidence type="ECO:0000259" key="6">
    <source>
        <dbReference type="PROSITE" id="PS50931"/>
    </source>
</evidence>
<reference evidence="7 8" key="1">
    <citation type="submission" date="2020-01" db="EMBL/GenBank/DDBJ databases">
        <title>Genome sequence of Desulfovibrio aerotolerans DSM 16695(T).</title>
        <authorList>
            <person name="Karnachuk O."/>
            <person name="Avakyan M."/>
            <person name="Mardanov A."/>
            <person name="Kadnikov V."/>
            <person name="Ravin N."/>
        </authorList>
    </citation>
    <scope>NUCLEOTIDE SEQUENCE [LARGE SCALE GENOMIC DNA]</scope>
    <source>
        <strain evidence="7 8">DSM 16695</strain>
    </source>
</reference>
<dbReference type="Pfam" id="PF00126">
    <property type="entry name" value="HTH_1"/>
    <property type="match status" value="1"/>
</dbReference>
<dbReference type="RefSeq" id="WP_160959381.1">
    <property type="nucleotide sequence ID" value="NZ_WVUD01000006.1"/>
</dbReference>
<keyword evidence="2" id="KW-0805">Transcription regulation</keyword>
<accession>A0A7C9IL15</accession>
<evidence type="ECO:0000256" key="1">
    <source>
        <dbReference type="ARBA" id="ARBA00009437"/>
    </source>
</evidence>
<dbReference type="InterPro" id="IPR005119">
    <property type="entry name" value="LysR_subst-bd"/>
</dbReference>
<protein>
    <submittedName>
        <fullName evidence="7">LysR family transcriptional regulator</fullName>
    </submittedName>
</protein>
<dbReference type="Proteomes" id="UP000482487">
    <property type="component" value="Unassembled WGS sequence"/>
</dbReference>
<dbReference type="PRINTS" id="PR00039">
    <property type="entry name" value="HTHLYSR"/>
</dbReference>
<dbReference type="EMBL" id="WVUD01000006">
    <property type="protein sequence ID" value="MYL82606.1"/>
    <property type="molecule type" value="Genomic_DNA"/>
</dbReference>
<comment type="caution">
    <text evidence="7">The sequence shown here is derived from an EMBL/GenBank/DDBJ whole genome shotgun (WGS) entry which is preliminary data.</text>
</comment>
<dbReference type="InterPro" id="IPR036390">
    <property type="entry name" value="WH_DNA-bd_sf"/>
</dbReference>
<dbReference type="InterPro" id="IPR000847">
    <property type="entry name" value="LysR_HTH_N"/>
</dbReference>
<dbReference type="FunFam" id="1.10.10.10:FF:000001">
    <property type="entry name" value="LysR family transcriptional regulator"/>
    <property type="match status" value="1"/>
</dbReference>
<gene>
    <name evidence="7" type="ORF">GTA51_05580</name>
</gene>
<keyword evidence="3" id="KW-0238">DNA-binding</keyword>
<dbReference type="Gene3D" id="1.10.10.10">
    <property type="entry name" value="Winged helix-like DNA-binding domain superfamily/Winged helix DNA-binding domain"/>
    <property type="match status" value="1"/>
</dbReference>
<dbReference type="SUPFAM" id="SSF53850">
    <property type="entry name" value="Periplasmic binding protein-like II"/>
    <property type="match status" value="1"/>
</dbReference>
<dbReference type="AlphaFoldDB" id="A0A7C9IL15"/>
<evidence type="ECO:0000313" key="8">
    <source>
        <dbReference type="Proteomes" id="UP000482487"/>
    </source>
</evidence>
<comment type="similarity">
    <text evidence="1">Belongs to the LysR transcriptional regulatory family.</text>
</comment>
<evidence type="ECO:0000256" key="2">
    <source>
        <dbReference type="ARBA" id="ARBA00023015"/>
    </source>
</evidence>
<keyword evidence="4" id="KW-0804">Transcription</keyword>
<evidence type="ECO:0000256" key="5">
    <source>
        <dbReference type="SAM" id="MobiDB-lite"/>
    </source>
</evidence>
<dbReference type="GO" id="GO:0003700">
    <property type="term" value="F:DNA-binding transcription factor activity"/>
    <property type="evidence" value="ECO:0007669"/>
    <property type="project" value="InterPro"/>
</dbReference>
<keyword evidence="8" id="KW-1185">Reference proteome</keyword>
<name>A0A7C9IL15_9BACT</name>
<dbReference type="Gene3D" id="3.40.190.10">
    <property type="entry name" value="Periplasmic binding protein-like II"/>
    <property type="match status" value="2"/>
</dbReference>
<dbReference type="GO" id="GO:0003677">
    <property type="term" value="F:DNA binding"/>
    <property type="evidence" value="ECO:0007669"/>
    <property type="project" value="UniProtKB-KW"/>
</dbReference>
<proteinExistence type="inferred from homology"/>
<dbReference type="PROSITE" id="PS50931">
    <property type="entry name" value="HTH_LYSR"/>
    <property type="match status" value="1"/>
</dbReference>
<dbReference type="Pfam" id="PF03466">
    <property type="entry name" value="LysR_substrate"/>
    <property type="match status" value="1"/>
</dbReference>
<dbReference type="SUPFAM" id="SSF46785">
    <property type="entry name" value="Winged helix' DNA-binding domain"/>
    <property type="match status" value="1"/>
</dbReference>
<dbReference type="OrthoDB" id="464481at2"/>
<evidence type="ECO:0000256" key="4">
    <source>
        <dbReference type="ARBA" id="ARBA00023163"/>
    </source>
</evidence>
<feature type="region of interest" description="Disordered" evidence="5">
    <location>
        <begin position="290"/>
        <end position="315"/>
    </location>
</feature>